<dbReference type="EMBL" id="JAOTJD010000005">
    <property type="protein sequence ID" value="MFD3263205.1"/>
    <property type="molecule type" value="Genomic_DNA"/>
</dbReference>
<accession>A0ABW6CJQ1</accession>
<comment type="caution">
    <text evidence="1">The sequence shown here is derived from an EMBL/GenBank/DDBJ whole genome shotgun (WGS) entry which is preliminary data.</text>
</comment>
<dbReference type="RefSeq" id="WP_377367959.1">
    <property type="nucleotide sequence ID" value="NZ_JAOTJD010000005.1"/>
</dbReference>
<gene>
    <name evidence="1" type="ORF">OCL97_04395</name>
</gene>
<reference evidence="1 2" key="1">
    <citation type="submission" date="2022-09" db="EMBL/GenBank/DDBJ databases">
        <title>New species of Phenylobacterium.</title>
        <authorList>
            <person name="Mieszkin S."/>
        </authorList>
    </citation>
    <scope>NUCLEOTIDE SEQUENCE [LARGE SCALE GENOMIC DNA]</scope>
    <source>
        <strain evidence="1 2">HK31-G</strain>
    </source>
</reference>
<evidence type="ECO:0000313" key="2">
    <source>
        <dbReference type="Proteomes" id="UP001598130"/>
    </source>
</evidence>
<organism evidence="1 2">
    <name type="scientific">Phenylobacterium ferrooxidans</name>
    <dbReference type="NCBI Taxonomy" id="2982689"/>
    <lineage>
        <taxon>Bacteria</taxon>
        <taxon>Pseudomonadati</taxon>
        <taxon>Pseudomonadota</taxon>
        <taxon>Alphaproteobacteria</taxon>
        <taxon>Caulobacterales</taxon>
        <taxon>Caulobacteraceae</taxon>
        <taxon>Phenylobacterium</taxon>
    </lineage>
</organism>
<protein>
    <submittedName>
        <fullName evidence="1">Uncharacterized protein</fullName>
    </submittedName>
</protein>
<sequence length="86" mass="8703">MSRSPSPFSVQQKLNKISPGAAEAGLGDILNDLITSVSALQTAVAALKADHNTLVAKLNLDAGVTDANYAVSTAAAQAAVIPLTSR</sequence>
<keyword evidence="2" id="KW-1185">Reference proteome</keyword>
<dbReference type="Proteomes" id="UP001598130">
    <property type="component" value="Unassembled WGS sequence"/>
</dbReference>
<evidence type="ECO:0000313" key="1">
    <source>
        <dbReference type="EMBL" id="MFD3263205.1"/>
    </source>
</evidence>
<name>A0ABW6CJQ1_9CAUL</name>
<proteinExistence type="predicted"/>